<feature type="signal peptide" evidence="1">
    <location>
        <begin position="1"/>
        <end position="21"/>
    </location>
</feature>
<dbReference type="Gene3D" id="3.40.50.1820">
    <property type="entry name" value="alpha/beta hydrolase"/>
    <property type="match status" value="1"/>
</dbReference>
<accession>A0ABT0AFH0</accession>
<dbReference type="PRINTS" id="PR00111">
    <property type="entry name" value="ABHYDROLASE"/>
</dbReference>
<dbReference type="RefSeq" id="WP_243801448.1">
    <property type="nucleotide sequence ID" value="NZ_JALHAT010000028.1"/>
</dbReference>
<sequence length="349" mass="38400">MPRISRKLSLLVALACSVAGAGLSATPAAAQILSAPKDLSKYPFLKVKELRKMYGDAQSRYVKIGDLTIHYKDEGPRDAPVLLMVHGSESSMRTYDRETELLKDRYRIVRIDLPSYGLSDGPTDKSLETLQPTDIPIGVLDELGITKVTYVGVSSGGTMGMYLAARRPDMVERLILSNTPSDPVDVSHLEMSQEFLDAVAKAQETGWRGPDFWDLFLTYFAGDGSRISEQTKKEYFDFYRRFPEKHLVGLIARIGDGKQAAVEMAKVKTPTLLIWGTADPLLPESAADAIARYLKNAQISRVLMPDVGHYPPLEVPDRFAQLVAAYVEAGTPLLPTQAIAQDTEAAPQP</sequence>
<gene>
    <name evidence="3" type="ORF">MTR65_14585</name>
</gene>
<dbReference type="Proteomes" id="UP001162802">
    <property type="component" value="Unassembled WGS sequence"/>
</dbReference>
<keyword evidence="4" id="KW-1185">Reference proteome</keyword>
<evidence type="ECO:0000313" key="4">
    <source>
        <dbReference type="Proteomes" id="UP001162802"/>
    </source>
</evidence>
<dbReference type="InterPro" id="IPR050266">
    <property type="entry name" value="AB_hydrolase_sf"/>
</dbReference>
<keyword evidence="3" id="KW-0378">Hydrolase</keyword>
<proteinExistence type="predicted"/>
<protein>
    <submittedName>
        <fullName evidence="3">Alpha/beta hydrolase</fullName>
    </submittedName>
</protein>
<dbReference type="EMBL" id="JALHAT010000028">
    <property type="protein sequence ID" value="MCJ1961919.1"/>
    <property type="molecule type" value="Genomic_DNA"/>
</dbReference>
<comment type="caution">
    <text evidence="3">The sequence shown here is derived from an EMBL/GenBank/DDBJ whole genome shotgun (WGS) entry which is preliminary data.</text>
</comment>
<evidence type="ECO:0000313" key="3">
    <source>
        <dbReference type="EMBL" id="MCJ1961919.1"/>
    </source>
</evidence>
<name>A0ABT0AFH0_9SPHN</name>
<feature type="domain" description="AB hydrolase-1" evidence="2">
    <location>
        <begin position="80"/>
        <end position="314"/>
    </location>
</feature>
<dbReference type="SUPFAM" id="SSF53474">
    <property type="entry name" value="alpha/beta-Hydrolases"/>
    <property type="match status" value="1"/>
</dbReference>
<reference evidence="3" key="1">
    <citation type="submission" date="2022-03" db="EMBL/GenBank/DDBJ databases">
        <title>Identification of a novel bacterium isolated from mangrove sediments.</title>
        <authorList>
            <person name="Pan X."/>
        </authorList>
    </citation>
    <scope>NUCLEOTIDE SEQUENCE</scope>
    <source>
        <strain evidence="3">B2637</strain>
    </source>
</reference>
<dbReference type="GO" id="GO:0016787">
    <property type="term" value="F:hydrolase activity"/>
    <property type="evidence" value="ECO:0007669"/>
    <property type="project" value="UniProtKB-KW"/>
</dbReference>
<evidence type="ECO:0000259" key="2">
    <source>
        <dbReference type="Pfam" id="PF00561"/>
    </source>
</evidence>
<dbReference type="InterPro" id="IPR000073">
    <property type="entry name" value="AB_hydrolase_1"/>
</dbReference>
<evidence type="ECO:0000256" key="1">
    <source>
        <dbReference type="SAM" id="SignalP"/>
    </source>
</evidence>
<dbReference type="InterPro" id="IPR029058">
    <property type="entry name" value="AB_hydrolase_fold"/>
</dbReference>
<dbReference type="PANTHER" id="PTHR43798">
    <property type="entry name" value="MONOACYLGLYCEROL LIPASE"/>
    <property type="match status" value="1"/>
</dbReference>
<organism evidence="3 4">
    <name type="scientific">Novosphingobium mangrovi</name>
    <name type="common">ex Hu et al. 2023</name>
    <dbReference type="NCBI Taxonomy" id="2930094"/>
    <lineage>
        <taxon>Bacteria</taxon>
        <taxon>Pseudomonadati</taxon>
        <taxon>Pseudomonadota</taxon>
        <taxon>Alphaproteobacteria</taxon>
        <taxon>Sphingomonadales</taxon>
        <taxon>Sphingomonadaceae</taxon>
        <taxon>Novosphingobium</taxon>
    </lineage>
</organism>
<dbReference type="Pfam" id="PF00561">
    <property type="entry name" value="Abhydrolase_1"/>
    <property type="match status" value="1"/>
</dbReference>
<feature type="chain" id="PRO_5045052157" evidence="1">
    <location>
        <begin position="22"/>
        <end position="349"/>
    </location>
</feature>
<keyword evidence="1" id="KW-0732">Signal</keyword>